<organism evidence="2 3">
    <name type="scientific">Renibacterium salmoninarum (strain ATCC 33209 / DSM 20767 / JCM 11484 / NBRC 15589 / NCIMB 2235)</name>
    <dbReference type="NCBI Taxonomy" id="288705"/>
    <lineage>
        <taxon>Bacteria</taxon>
        <taxon>Bacillati</taxon>
        <taxon>Actinomycetota</taxon>
        <taxon>Actinomycetes</taxon>
        <taxon>Micrococcales</taxon>
        <taxon>Micrococcaceae</taxon>
        <taxon>Renibacterium</taxon>
    </lineage>
</organism>
<dbReference type="InterPro" id="IPR005754">
    <property type="entry name" value="Sortase"/>
</dbReference>
<dbReference type="Pfam" id="PF04203">
    <property type="entry name" value="Sortase"/>
    <property type="match status" value="1"/>
</dbReference>
<dbReference type="HOGENOM" id="CLU_2013409_0_0_11"/>
<keyword evidence="3" id="KW-1185">Reference proteome</keyword>
<dbReference type="SMR" id="A9WMH7"/>
<dbReference type="eggNOG" id="COG3764">
    <property type="taxonomic scope" value="Bacteria"/>
</dbReference>
<dbReference type="KEGG" id="rsa:RSal33209_1799"/>
<dbReference type="GO" id="GO:0016787">
    <property type="term" value="F:hydrolase activity"/>
    <property type="evidence" value="ECO:0007669"/>
    <property type="project" value="UniProtKB-KW"/>
</dbReference>
<evidence type="ECO:0000313" key="3">
    <source>
        <dbReference type="Proteomes" id="UP000002007"/>
    </source>
</evidence>
<dbReference type="EMBL" id="CP000910">
    <property type="protein sequence ID" value="ABY23532.1"/>
    <property type="molecule type" value="Genomic_DNA"/>
</dbReference>
<dbReference type="SUPFAM" id="SSF63817">
    <property type="entry name" value="Sortase"/>
    <property type="match status" value="1"/>
</dbReference>
<proteinExistence type="predicted"/>
<reference evidence="3" key="1">
    <citation type="journal article" date="2008" name="J. Bacteriol.">
        <title>Genome sequence of the fish pathogen Renibacterium salmoninarum suggests reductive evolution away from an environmental Arthrobacter ancestor.</title>
        <authorList>
            <person name="Wiens G.D."/>
            <person name="Rockey D.D."/>
            <person name="Wu Z."/>
            <person name="Chang J."/>
            <person name="Levy R."/>
            <person name="Crane S."/>
            <person name="Chen D.S."/>
            <person name="Capri G.R."/>
            <person name="Burnett J.R."/>
            <person name="Sudheesh P.S."/>
            <person name="Schipma M.J."/>
            <person name="Burd H."/>
            <person name="Bhattacharyya A."/>
            <person name="Rhodes L.D."/>
            <person name="Kaul R."/>
            <person name="Strom M.S."/>
        </authorList>
    </citation>
    <scope>NUCLEOTIDE SEQUENCE [LARGE SCALE GENOMIC DNA]</scope>
    <source>
        <strain evidence="3">ATCC 33209 / DSM 20767 / JCM 11484 / NBRC 15589 / NCIMB 2235</strain>
    </source>
</reference>
<accession>A9WMH7</accession>
<dbReference type="InterPro" id="IPR042001">
    <property type="entry name" value="Sortase_F"/>
</dbReference>
<keyword evidence="1" id="KW-0378">Hydrolase</keyword>
<dbReference type="AlphaFoldDB" id="A9WMH7"/>
<name>A9WMH7_RENSM</name>
<evidence type="ECO:0000256" key="1">
    <source>
        <dbReference type="ARBA" id="ARBA00022801"/>
    </source>
</evidence>
<dbReference type="Proteomes" id="UP000002007">
    <property type="component" value="Chromosome"/>
</dbReference>
<dbReference type="Gene3D" id="2.40.260.10">
    <property type="entry name" value="Sortase"/>
    <property type="match status" value="1"/>
</dbReference>
<dbReference type="InterPro" id="IPR023365">
    <property type="entry name" value="Sortase_dom-sf"/>
</dbReference>
<protein>
    <submittedName>
        <fullName evidence="2">Sortase</fullName>
    </submittedName>
</protein>
<gene>
    <name evidence="2" type="ordered locus">RSal33209_1799</name>
</gene>
<sequence length="123" mass="13139">MLAYWMLDFGSAGPSAKNTVYLAAHSWNNGYAAFNRLMDQKSGTSTAKPGQKVLVSTPEGAFSYSVTAVADYAKSSISAEPELWQAIPGRLVLLTCFQLNDAGANRNLVIYAQIDSNSASPAK</sequence>
<evidence type="ECO:0000313" key="2">
    <source>
        <dbReference type="EMBL" id="ABY23532.1"/>
    </source>
</evidence>
<dbReference type="STRING" id="288705.RSal33209_1799"/>
<dbReference type="CDD" id="cd05829">
    <property type="entry name" value="Sortase_F"/>
    <property type="match status" value="1"/>
</dbReference>